<dbReference type="AlphaFoldDB" id="A0A1S3J0G3"/>
<evidence type="ECO:0000313" key="1">
    <source>
        <dbReference type="Proteomes" id="UP000085678"/>
    </source>
</evidence>
<dbReference type="KEGG" id="lak:106169122"/>
<sequence>MAAAFLVVRNGSRRIYMPRRDFLEEQTERGVLRRYRLSKRGIRMLTEKIEGQLRRKTARSQALSPTTQILACLGVLATGSFQAVIGDSLGISAASVSRSVHNVVGAILESRDPTLTIRFPTTQAEVRVVKGGFHLIDGFPNVIGAIDGTLVPIAAPHRDENLYV</sequence>
<organism evidence="1 2">
    <name type="scientific">Lingula anatina</name>
    <name type="common">Brachiopod</name>
    <name type="synonym">Lingula unguis</name>
    <dbReference type="NCBI Taxonomy" id="7574"/>
    <lineage>
        <taxon>Eukaryota</taxon>
        <taxon>Metazoa</taxon>
        <taxon>Spiralia</taxon>
        <taxon>Lophotrochozoa</taxon>
        <taxon>Brachiopoda</taxon>
        <taxon>Linguliformea</taxon>
        <taxon>Lingulata</taxon>
        <taxon>Lingulida</taxon>
        <taxon>Linguloidea</taxon>
        <taxon>Lingulidae</taxon>
        <taxon>Lingula</taxon>
    </lineage>
</organism>
<accession>A0A1S3J0G3</accession>
<gene>
    <name evidence="2" type="primary">LOC106169122</name>
</gene>
<evidence type="ECO:0000313" key="2">
    <source>
        <dbReference type="RefSeq" id="XP_013403937.1"/>
    </source>
</evidence>
<dbReference type="OrthoDB" id="6124071at2759"/>
<dbReference type="STRING" id="7574.A0A1S3J0G3"/>
<reference evidence="2" key="1">
    <citation type="submission" date="2025-08" db="UniProtKB">
        <authorList>
            <consortium name="RefSeq"/>
        </authorList>
    </citation>
    <scope>IDENTIFICATION</scope>
    <source>
        <tissue evidence="2">Gonads</tissue>
    </source>
</reference>
<protein>
    <submittedName>
        <fullName evidence="2">Nuclease HARBI1</fullName>
    </submittedName>
</protein>
<dbReference type="GeneID" id="106169122"/>
<dbReference type="RefSeq" id="XP_013403937.1">
    <property type="nucleotide sequence ID" value="XM_013548483.1"/>
</dbReference>
<dbReference type="InterPro" id="IPR026103">
    <property type="entry name" value="HARBI1_animal"/>
</dbReference>
<dbReference type="InParanoid" id="A0A1S3J0G3"/>
<proteinExistence type="predicted"/>
<keyword evidence="1" id="KW-1185">Reference proteome</keyword>
<dbReference type="Proteomes" id="UP000085678">
    <property type="component" value="Unplaced"/>
</dbReference>
<name>A0A1S3J0G3_LINAN</name>
<dbReference type="PRINTS" id="PR02086">
    <property type="entry name" value="PUTNUCHARBI1"/>
</dbReference>